<evidence type="ECO:0000313" key="3">
    <source>
        <dbReference type="Proteomes" id="UP001150266"/>
    </source>
</evidence>
<organism evidence="2 3">
    <name type="scientific">Lentinula aciculospora</name>
    <dbReference type="NCBI Taxonomy" id="153920"/>
    <lineage>
        <taxon>Eukaryota</taxon>
        <taxon>Fungi</taxon>
        <taxon>Dikarya</taxon>
        <taxon>Basidiomycota</taxon>
        <taxon>Agaricomycotina</taxon>
        <taxon>Agaricomycetes</taxon>
        <taxon>Agaricomycetidae</taxon>
        <taxon>Agaricales</taxon>
        <taxon>Marasmiineae</taxon>
        <taxon>Omphalotaceae</taxon>
        <taxon>Lentinula</taxon>
    </lineage>
</organism>
<dbReference type="EMBL" id="JAOTPV010000016">
    <property type="protein sequence ID" value="KAJ4474325.1"/>
    <property type="molecule type" value="Genomic_DNA"/>
</dbReference>
<accession>A0A9W9A5V7</accession>
<evidence type="ECO:0000256" key="1">
    <source>
        <dbReference type="SAM" id="Phobius"/>
    </source>
</evidence>
<feature type="transmembrane region" description="Helical" evidence="1">
    <location>
        <begin position="61"/>
        <end position="78"/>
    </location>
</feature>
<sequence length="113" mass="12728">MSLVLNLLSAFSVDSRYCFTYVALMFSVCFPHVFYCLTYGFTQCSRGVECGNPQLSLGDSLVLTGSLTLLTLLIYLYTHTFKSPSSVICYLLYVILFLSFSFSLFSKISFDLI</sequence>
<keyword evidence="1" id="KW-0472">Membrane</keyword>
<protein>
    <submittedName>
        <fullName evidence="2">Uncharacterized protein</fullName>
    </submittedName>
</protein>
<gene>
    <name evidence="2" type="ORF">J3R30DRAFT_3507544</name>
</gene>
<feature type="transmembrane region" description="Helical" evidence="1">
    <location>
        <begin position="90"/>
        <end position="110"/>
    </location>
</feature>
<proteinExistence type="predicted"/>
<dbReference type="Proteomes" id="UP001150266">
    <property type="component" value="Unassembled WGS sequence"/>
</dbReference>
<evidence type="ECO:0000313" key="2">
    <source>
        <dbReference type="EMBL" id="KAJ4474325.1"/>
    </source>
</evidence>
<feature type="transmembrane region" description="Helical" evidence="1">
    <location>
        <begin position="21"/>
        <end position="41"/>
    </location>
</feature>
<comment type="caution">
    <text evidence="2">The sequence shown here is derived from an EMBL/GenBank/DDBJ whole genome shotgun (WGS) entry which is preliminary data.</text>
</comment>
<keyword evidence="1" id="KW-1133">Transmembrane helix</keyword>
<reference evidence="2" key="1">
    <citation type="submission" date="2022-08" db="EMBL/GenBank/DDBJ databases">
        <title>A Global Phylogenomic Analysis of the Shiitake Genus Lentinula.</title>
        <authorList>
            <consortium name="DOE Joint Genome Institute"/>
            <person name="Sierra-Patev S."/>
            <person name="Min B."/>
            <person name="Naranjo-Ortiz M."/>
            <person name="Looney B."/>
            <person name="Konkel Z."/>
            <person name="Slot J.C."/>
            <person name="Sakamoto Y."/>
            <person name="Steenwyk J.L."/>
            <person name="Rokas A."/>
            <person name="Carro J."/>
            <person name="Camarero S."/>
            <person name="Ferreira P."/>
            <person name="Molpeceres G."/>
            <person name="Ruiz-Duenas F.J."/>
            <person name="Serrano A."/>
            <person name="Henrissat B."/>
            <person name="Drula E."/>
            <person name="Hughes K.W."/>
            <person name="Mata J.L."/>
            <person name="Ishikawa N.K."/>
            <person name="Vargas-Isla R."/>
            <person name="Ushijima S."/>
            <person name="Smith C.A."/>
            <person name="Ahrendt S."/>
            <person name="Andreopoulos W."/>
            <person name="He G."/>
            <person name="Labutti K."/>
            <person name="Lipzen A."/>
            <person name="Ng V."/>
            <person name="Riley R."/>
            <person name="Sandor L."/>
            <person name="Barry K."/>
            <person name="Martinez A.T."/>
            <person name="Xiao Y."/>
            <person name="Gibbons J.G."/>
            <person name="Terashima K."/>
            <person name="Grigoriev I.V."/>
            <person name="Hibbett D.S."/>
        </authorList>
    </citation>
    <scope>NUCLEOTIDE SEQUENCE</scope>
    <source>
        <strain evidence="2">JLM2183</strain>
    </source>
</reference>
<name>A0A9W9A5V7_9AGAR</name>
<dbReference type="AlphaFoldDB" id="A0A9W9A5V7"/>
<keyword evidence="3" id="KW-1185">Reference proteome</keyword>
<keyword evidence="1" id="KW-0812">Transmembrane</keyword>